<dbReference type="InterPro" id="IPR011009">
    <property type="entry name" value="Kinase-like_dom_sf"/>
</dbReference>
<dbReference type="InterPro" id="IPR004147">
    <property type="entry name" value="ABC1_dom"/>
</dbReference>
<dbReference type="PANTHER" id="PTHR45890">
    <property type="entry name" value="AARF DOMAIN CONTAINING KINASE 2 (PREDICTED)"/>
    <property type="match status" value="1"/>
</dbReference>
<comment type="caution">
    <text evidence="3">The sequence shown here is derived from an EMBL/GenBank/DDBJ whole genome shotgun (WGS) entry which is preliminary data.</text>
</comment>
<dbReference type="GO" id="GO:0005739">
    <property type="term" value="C:mitochondrion"/>
    <property type="evidence" value="ECO:0007669"/>
    <property type="project" value="TreeGrafter"/>
</dbReference>
<dbReference type="InterPro" id="IPR052402">
    <property type="entry name" value="ADCK_kinase"/>
</dbReference>
<name>A0A2G8LBX6_STIJA</name>
<dbReference type="PANTHER" id="PTHR45890:SF1">
    <property type="entry name" value="AARF DOMAIN CONTAINING KINASE 2"/>
    <property type="match status" value="1"/>
</dbReference>
<dbReference type="CDD" id="cd13971">
    <property type="entry name" value="ADCK2-like"/>
    <property type="match status" value="1"/>
</dbReference>
<keyword evidence="3" id="KW-0418">Kinase</keyword>
<dbReference type="GO" id="GO:0016301">
    <property type="term" value="F:kinase activity"/>
    <property type="evidence" value="ECO:0007669"/>
    <property type="project" value="UniProtKB-KW"/>
</dbReference>
<dbReference type="OrthoDB" id="427480at2759"/>
<comment type="similarity">
    <text evidence="1">Belongs to the protein kinase superfamily. ADCK protein kinase family.</text>
</comment>
<evidence type="ECO:0000313" key="4">
    <source>
        <dbReference type="Proteomes" id="UP000230750"/>
    </source>
</evidence>
<accession>A0A2G8LBX6</accession>
<reference evidence="3 4" key="1">
    <citation type="journal article" date="2017" name="PLoS Biol.">
        <title>The sea cucumber genome provides insights into morphological evolution and visceral regeneration.</title>
        <authorList>
            <person name="Zhang X."/>
            <person name="Sun L."/>
            <person name="Yuan J."/>
            <person name="Sun Y."/>
            <person name="Gao Y."/>
            <person name="Zhang L."/>
            <person name="Li S."/>
            <person name="Dai H."/>
            <person name="Hamel J.F."/>
            <person name="Liu C."/>
            <person name="Yu Y."/>
            <person name="Liu S."/>
            <person name="Lin W."/>
            <person name="Guo K."/>
            <person name="Jin S."/>
            <person name="Xu P."/>
            <person name="Storey K.B."/>
            <person name="Huan P."/>
            <person name="Zhang T."/>
            <person name="Zhou Y."/>
            <person name="Zhang J."/>
            <person name="Lin C."/>
            <person name="Li X."/>
            <person name="Xing L."/>
            <person name="Huo D."/>
            <person name="Sun M."/>
            <person name="Wang L."/>
            <person name="Mercier A."/>
            <person name="Li F."/>
            <person name="Yang H."/>
            <person name="Xiang J."/>
        </authorList>
    </citation>
    <scope>NUCLEOTIDE SEQUENCE [LARGE SCALE GENOMIC DNA]</scope>
    <source>
        <strain evidence="3">Shaxun</strain>
        <tissue evidence="3">Muscle</tissue>
    </source>
</reference>
<dbReference type="AlphaFoldDB" id="A0A2G8LBX6"/>
<dbReference type="SUPFAM" id="SSF56112">
    <property type="entry name" value="Protein kinase-like (PK-like)"/>
    <property type="match status" value="1"/>
</dbReference>
<dbReference type="STRING" id="307972.A0A2G8LBX6"/>
<keyword evidence="3" id="KW-0808">Transferase</keyword>
<evidence type="ECO:0000259" key="2">
    <source>
        <dbReference type="Pfam" id="PF03109"/>
    </source>
</evidence>
<dbReference type="InterPro" id="IPR044095">
    <property type="entry name" value="ADCK2_dom"/>
</dbReference>
<evidence type="ECO:0000313" key="3">
    <source>
        <dbReference type="EMBL" id="PIK57778.1"/>
    </source>
</evidence>
<proteinExistence type="inferred from homology"/>
<gene>
    <name evidence="3" type="ORF">BSL78_05304</name>
</gene>
<protein>
    <submittedName>
        <fullName evidence="3">AarF domain containing kinase 2-like</fullName>
    </submittedName>
</protein>
<dbReference type="Pfam" id="PF03109">
    <property type="entry name" value="ABC1"/>
    <property type="match status" value="1"/>
</dbReference>
<dbReference type="Proteomes" id="UP000230750">
    <property type="component" value="Unassembled WGS sequence"/>
</dbReference>
<dbReference type="EMBL" id="MRZV01000132">
    <property type="protein sequence ID" value="PIK57778.1"/>
    <property type="molecule type" value="Genomic_DNA"/>
</dbReference>
<feature type="domain" description="ABC1 atypical kinase-like" evidence="2">
    <location>
        <begin position="123"/>
        <end position="338"/>
    </location>
</feature>
<evidence type="ECO:0000256" key="1">
    <source>
        <dbReference type="ARBA" id="ARBA00009670"/>
    </source>
</evidence>
<keyword evidence="4" id="KW-1185">Reference proteome</keyword>
<organism evidence="3 4">
    <name type="scientific">Stichopus japonicus</name>
    <name type="common">Sea cucumber</name>
    <dbReference type="NCBI Taxonomy" id="307972"/>
    <lineage>
        <taxon>Eukaryota</taxon>
        <taxon>Metazoa</taxon>
        <taxon>Echinodermata</taxon>
        <taxon>Eleutherozoa</taxon>
        <taxon>Echinozoa</taxon>
        <taxon>Holothuroidea</taxon>
        <taxon>Aspidochirotacea</taxon>
        <taxon>Aspidochirotida</taxon>
        <taxon>Stichopodidae</taxon>
        <taxon>Apostichopus</taxon>
    </lineage>
</organism>
<sequence>MVYPLTLCSDFLGNIWFNLLLKFIVFAGPTFIKLGQWASTRRDLFSPTFCDILGSLHHDAACHSWKHTTQTMQRVFGENWEEWCNIESQDPVHSGCIGQVYKGYVEMDMLQAISGNLSNSQSIDGRIKVAVKVLHPGIMESVDLDLTIMKCVARFLTLFPGVEWLSLPEIILEFELLMKKQIDLKIEAYNLDLFNELFSSDPTIKFPSPIWPLVHSEVLVETFEEGTPISHFTCWKSSFPKSSRLKRRLAKLGISAILKMVFINNFVHADLHPGNIIVQYESDHDKTDPGESNCLTEEGQDLNLDQVRLVFLDAGIVASLSERDLENLQKVFTAIVTNRGDIVGELFLDHATANKCKEPEEFKKAMATLVDNVHKLTLHLGKVQVSGLIGDLFNMLMKHKVKLESNFSSVFLAIMILEGLGRSLDPQLDIIKEARPILLSGVYNRSRSQPHRQTNQSH</sequence>